<dbReference type="InterPro" id="IPR036661">
    <property type="entry name" value="Luciferase-like_sf"/>
</dbReference>
<evidence type="ECO:0000256" key="1">
    <source>
        <dbReference type="ARBA" id="ARBA00022630"/>
    </source>
</evidence>
<dbReference type="GO" id="GO:0004497">
    <property type="term" value="F:monooxygenase activity"/>
    <property type="evidence" value="ECO:0007669"/>
    <property type="project" value="UniProtKB-KW"/>
</dbReference>
<evidence type="ECO:0000256" key="3">
    <source>
        <dbReference type="ARBA" id="ARBA00023002"/>
    </source>
</evidence>
<protein>
    <submittedName>
        <fullName evidence="5">Flavin-dependent oxidoreductase, luciferase family (Includes alkanesulfonate monooxygenase SsuD and methylene tetrahydromethanopterin reductase)</fullName>
    </submittedName>
</protein>
<evidence type="ECO:0000313" key="5">
    <source>
        <dbReference type="EMBL" id="SED58372.1"/>
    </source>
</evidence>
<dbReference type="EMBL" id="FNSV01000005">
    <property type="protein sequence ID" value="SED58372.1"/>
    <property type="molecule type" value="Genomic_DNA"/>
</dbReference>
<dbReference type="GO" id="GO:0016705">
    <property type="term" value="F:oxidoreductase activity, acting on paired donors, with incorporation or reduction of molecular oxygen"/>
    <property type="evidence" value="ECO:0007669"/>
    <property type="project" value="InterPro"/>
</dbReference>
<sequence>MSTPILIDLAVGDARAGAEPDRFDPVSPAAAVTVTEAAREAGVAALRLLDTAGGRRAIDPSVAGAYLAGRFGDIGYLVEVPTTHNAPYNVARRVLSFDRATAGRVGVVLRPGAGDEVSAATVPDPVAAAPVERWSEYAQILTRLWESFPRDALIGDQERALVVDDALIRAIDHEGRFYRVAGPLDGPSSLQGRPVVVAADLDVLGWAAVARSADAVVVDRGQSAGADLALTAGLEQAGRKREDVALIGRVGVTLSAGASARTLADELAAWIDRDKLDAVELVPTGGVDGVLAAVRTLVPLLSASTGPTLRASLGLRDTVEALS</sequence>
<evidence type="ECO:0000256" key="4">
    <source>
        <dbReference type="ARBA" id="ARBA00023033"/>
    </source>
</evidence>
<keyword evidence="3" id="KW-0560">Oxidoreductase</keyword>
<name>A0A1H5BV25_9NOCA</name>
<evidence type="ECO:0000256" key="2">
    <source>
        <dbReference type="ARBA" id="ARBA00022643"/>
    </source>
</evidence>
<dbReference type="InterPro" id="IPR051260">
    <property type="entry name" value="Diverse_substr_monoxygenases"/>
</dbReference>
<dbReference type="PANTHER" id="PTHR30011:SF16">
    <property type="entry name" value="C2H2 FINGER DOMAIN TRANSCRIPTION FACTOR (EUROFUNG)-RELATED"/>
    <property type="match status" value="1"/>
</dbReference>
<dbReference type="Gene3D" id="3.20.20.30">
    <property type="entry name" value="Luciferase-like domain"/>
    <property type="match status" value="1"/>
</dbReference>
<dbReference type="Proteomes" id="UP000183561">
    <property type="component" value="Unassembled WGS sequence"/>
</dbReference>
<dbReference type="RefSeq" id="WP_072941263.1">
    <property type="nucleotide sequence ID" value="NZ_FNSV01000005.1"/>
</dbReference>
<gene>
    <name evidence="5" type="ORF">SAMN04490239_8869</name>
</gene>
<dbReference type="OrthoDB" id="9130786at2"/>
<dbReference type="SUPFAM" id="SSF51679">
    <property type="entry name" value="Bacterial luciferase-like"/>
    <property type="match status" value="1"/>
</dbReference>
<keyword evidence="4 5" id="KW-0503">Monooxygenase</keyword>
<dbReference type="PANTHER" id="PTHR30011">
    <property type="entry name" value="ALKANESULFONATE MONOOXYGENASE-RELATED"/>
    <property type="match status" value="1"/>
</dbReference>
<proteinExistence type="predicted"/>
<keyword evidence="1" id="KW-0285">Flavoprotein</keyword>
<evidence type="ECO:0000313" key="6">
    <source>
        <dbReference type="Proteomes" id="UP000183561"/>
    </source>
</evidence>
<dbReference type="AlphaFoldDB" id="A0A1H5BV25"/>
<keyword evidence="6" id="KW-1185">Reference proteome</keyword>
<keyword evidence="2" id="KW-0288">FMN</keyword>
<organism evidence="5 6">
    <name type="scientific">Rhodococcus koreensis</name>
    <dbReference type="NCBI Taxonomy" id="99653"/>
    <lineage>
        <taxon>Bacteria</taxon>
        <taxon>Bacillati</taxon>
        <taxon>Actinomycetota</taxon>
        <taxon>Actinomycetes</taxon>
        <taxon>Mycobacteriales</taxon>
        <taxon>Nocardiaceae</taxon>
        <taxon>Rhodococcus</taxon>
    </lineage>
</organism>
<accession>A0A1H5BV25</accession>
<reference evidence="6" key="1">
    <citation type="submission" date="2016-10" db="EMBL/GenBank/DDBJ databases">
        <authorList>
            <person name="Varghese N."/>
            <person name="Submissions S."/>
        </authorList>
    </citation>
    <scope>NUCLEOTIDE SEQUENCE [LARGE SCALE GENOMIC DNA]</scope>
    <source>
        <strain evidence="6">DSM 44498</strain>
    </source>
</reference>